<dbReference type="GO" id="GO:0009295">
    <property type="term" value="C:nucleoid"/>
    <property type="evidence" value="ECO:0007669"/>
    <property type="project" value="InterPro"/>
</dbReference>
<proteinExistence type="predicted"/>
<dbReference type="RefSeq" id="WP_142601448.1">
    <property type="nucleotide sequence ID" value="NZ_FXSZ01000002.1"/>
</dbReference>
<name>A0A521BA75_9SPHI</name>
<dbReference type="AlphaFoldDB" id="A0A521BA75"/>
<dbReference type="Proteomes" id="UP000315971">
    <property type="component" value="Unassembled WGS sequence"/>
</dbReference>
<evidence type="ECO:0000313" key="2">
    <source>
        <dbReference type="Proteomes" id="UP000315971"/>
    </source>
</evidence>
<evidence type="ECO:0000313" key="1">
    <source>
        <dbReference type="EMBL" id="SMO44004.1"/>
    </source>
</evidence>
<sequence length="350" mass="40849">MIHVSDVNDLQLLTIHKVGNQSKDEPLALSQTPLDLTDESIGSLLLNYFIQPFSNNAEYYHLYHSADINLNEIFSFASQIFDDKIKFQEQSINIAKHLFNHSTHPKIKGGELYIAYFDKCLVDGEEAEAIGIFKSENKETYLKVYLQNETYELNYEDGININKLDKGCLIFNIEKEEGYRVSIIDAQSKQNEAVYWKDDFLQVKRREDNYHQTENYLDLCRTFINTKLSENFEVSRADQIDLLNKSASYFKEKEQFDLDEFTEDIILQPAVIESFKEFKQQFENNREVTLPDSFDISTPAVKKQAKVFKSILKLDKNFHVYIHGNTDLIEKGTDEVSGMNYYKLFFKEEA</sequence>
<evidence type="ECO:0008006" key="3">
    <source>
        <dbReference type="Google" id="ProtNLM"/>
    </source>
</evidence>
<reference evidence="1 2" key="1">
    <citation type="submission" date="2017-05" db="EMBL/GenBank/DDBJ databases">
        <authorList>
            <person name="Varghese N."/>
            <person name="Submissions S."/>
        </authorList>
    </citation>
    <scope>NUCLEOTIDE SEQUENCE [LARGE SCALE GENOMIC DNA]</scope>
    <source>
        <strain evidence="1 2">DSM 21342</strain>
    </source>
</reference>
<accession>A0A521BA75</accession>
<dbReference type="EMBL" id="FXSZ01000002">
    <property type="protein sequence ID" value="SMO44004.1"/>
    <property type="molecule type" value="Genomic_DNA"/>
</dbReference>
<organism evidence="1 2">
    <name type="scientific">Solitalea koreensis</name>
    <dbReference type="NCBI Taxonomy" id="543615"/>
    <lineage>
        <taxon>Bacteria</taxon>
        <taxon>Pseudomonadati</taxon>
        <taxon>Bacteroidota</taxon>
        <taxon>Sphingobacteriia</taxon>
        <taxon>Sphingobacteriales</taxon>
        <taxon>Sphingobacteriaceae</taxon>
        <taxon>Solitalea</taxon>
    </lineage>
</organism>
<gene>
    <name evidence="1" type="ORF">SAMN06265350_10237</name>
</gene>
<dbReference type="OrthoDB" id="9153118at2"/>
<protein>
    <recommendedName>
        <fullName evidence="3">Nucleoid associated protein NdpA</fullName>
    </recommendedName>
</protein>
<keyword evidence="2" id="KW-1185">Reference proteome</keyword>